<feature type="transmembrane region" description="Helical" evidence="1">
    <location>
        <begin position="67"/>
        <end position="87"/>
    </location>
</feature>
<name>A0A0E9NN20_SAICN</name>
<protein>
    <submittedName>
        <fullName evidence="2">Uncharacterized protein</fullName>
    </submittedName>
</protein>
<keyword evidence="1" id="KW-0472">Membrane</keyword>
<evidence type="ECO:0000313" key="2">
    <source>
        <dbReference type="EMBL" id="GAO51198.1"/>
    </source>
</evidence>
<keyword evidence="1" id="KW-0812">Transmembrane</keyword>
<dbReference type="Proteomes" id="UP000033140">
    <property type="component" value="Unassembled WGS sequence"/>
</dbReference>
<feature type="transmembrane region" description="Helical" evidence="1">
    <location>
        <begin position="42"/>
        <end position="60"/>
    </location>
</feature>
<sequence length="94" mass="11154">MAGDLHWSWWTVTLPEVQERGIESDGWLQLKNGLLLDLSRSLYAYLCIFYWTIFCTLLWLSRGRCVVLSLSLLFEYCLLVLCCFRVCEDLLLYY</sequence>
<reference evidence="2 3" key="2">
    <citation type="journal article" date="2014" name="J. Gen. Appl. Microbiol.">
        <title>The early diverging ascomycetous budding yeast Saitoella complicata has three histone deacetylases belonging to the Clr6, Hos2, and Rpd3 lineages.</title>
        <authorList>
            <person name="Nishida H."/>
            <person name="Matsumoto T."/>
            <person name="Kondo S."/>
            <person name="Hamamoto M."/>
            <person name="Yoshikawa H."/>
        </authorList>
    </citation>
    <scope>NUCLEOTIDE SEQUENCE [LARGE SCALE GENOMIC DNA]</scope>
    <source>
        <strain evidence="2 3">NRRL Y-17804</strain>
    </source>
</reference>
<accession>A0A0E9NN20</accession>
<keyword evidence="1" id="KW-1133">Transmembrane helix</keyword>
<reference evidence="2 3" key="3">
    <citation type="journal article" date="2015" name="Genome Announc.">
        <title>Draft Genome Sequence of the Archiascomycetous Yeast Saitoella complicata.</title>
        <authorList>
            <person name="Yamauchi K."/>
            <person name="Kondo S."/>
            <person name="Hamamoto M."/>
            <person name="Takahashi Y."/>
            <person name="Ogura Y."/>
            <person name="Hayashi T."/>
            <person name="Nishida H."/>
        </authorList>
    </citation>
    <scope>NUCLEOTIDE SEQUENCE [LARGE SCALE GENOMIC DNA]</scope>
    <source>
        <strain evidence="2 3">NRRL Y-17804</strain>
    </source>
</reference>
<gene>
    <name evidence="2" type="ORF">G7K_5309-t1</name>
</gene>
<evidence type="ECO:0000313" key="3">
    <source>
        <dbReference type="Proteomes" id="UP000033140"/>
    </source>
</evidence>
<keyword evidence="3" id="KW-1185">Reference proteome</keyword>
<dbReference type="EMBL" id="BACD03000042">
    <property type="protein sequence ID" value="GAO51198.1"/>
    <property type="molecule type" value="Genomic_DNA"/>
</dbReference>
<comment type="caution">
    <text evidence="2">The sequence shown here is derived from an EMBL/GenBank/DDBJ whole genome shotgun (WGS) entry which is preliminary data.</text>
</comment>
<dbReference type="AlphaFoldDB" id="A0A0E9NN20"/>
<reference evidence="2 3" key="1">
    <citation type="journal article" date="2011" name="J. Gen. Appl. Microbiol.">
        <title>Draft genome sequencing of the enigmatic yeast Saitoella complicata.</title>
        <authorList>
            <person name="Nishida H."/>
            <person name="Hamamoto M."/>
            <person name="Sugiyama J."/>
        </authorList>
    </citation>
    <scope>NUCLEOTIDE SEQUENCE [LARGE SCALE GENOMIC DNA]</scope>
    <source>
        <strain evidence="2 3">NRRL Y-17804</strain>
    </source>
</reference>
<evidence type="ECO:0000256" key="1">
    <source>
        <dbReference type="SAM" id="Phobius"/>
    </source>
</evidence>
<proteinExistence type="predicted"/>
<organism evidence="2 3">
    <name type="scientific">Saitoella complicata (strain BCRC 22490 / CBS 7301 / JCM 7358 / NBRC 10748 / NRRL Y-17804)</name>
    <dbReference type="NCBI Taxonomy" id="698492"/>
    <lineage>
        <taxon>Eukaryota</taxon>
        <taxon>Fungi</taxon>
        <taxon>Dikarya</taxon>
        <taxon>Ascomycota</taxon>
        <taxon>Taphrinomycotina</taxon>
        <taxon>Taphrinomycotina incertae sedis</taxon>
        <taxon>Saitoella</taxon>
    </lineage>
</organism>